<dbReference type="GO" id="GO:0008270">
    <property type="term" value="F:zinc ion binding"/>
    <property type="evidence" value="ECO:0007669"/>
    <property type="project" value="InterPro"/>
</dbReference>
<evidence type="ECO:0000313" key="9">
    <source>
        <dbReference type="EMBL" id="KUG04640.1"/>
    </source>
</evidence>
<evidence type="ECO:0000256" key="1">
    <source>
        <dbReference type="ARBA" id="ARBA00001947"/>
    </source>
</evidence>
<dbReference type="SUPFAM" id="SSF51658">
    <property type="entry name" value="Xylose isomerase-like"/>
    <property type="match status" value="1"/>
</dbReference>
<dbReference type="PROSITE" id="PS51432">
    <property type="entry name" value="AP_NUCLEASE_F2_4"/>
    <property type="match status" value="1"/>
</dbReference>
<keyword evidence="5 9" id="KW-0378">Hydrolase</keyword>
<comment type="similarity">
    <text evidence="2">Belongs to the AP endonuclease 2 family.</text>
</comment>
<gene>
    <name evidence="9" type="ORF">ASZ90_018001</name>
</gene>
<dbReference type="HAMAP" id="MF_00152">
    <property type="entry name" value="Nfo"/>
    <property type="match status" value="1"/>
</dbReference>
<evidence type="ECO:0000256" key="4">
    <source>
        <dbReference type="ARBA" id="ARBA00022763"/>
    </source>
</evidence>
<evidence type="ECO:0000256" key="6">
    <source>
        <dbReference type="ARBA" id="ARBA00022833"/>
    </source>
</evidence>
<evidence type="ECO:0000256" key="7">
    <source>
        <dbReference type="ARBA" id="ARBA00023204"/>
    </source>
</evidence>
<dbReference type="InterPro" id="IPR036237">
    <property type="entry name" value="Xyl_isomerase-like_sf"/>
</dbReference>
<dbReference type="InterPro" id="IPR018246">
    <property type="entry name" value="AP_endonuc_F2_Zn_BS"/>
</dbReference>
<dbReference type="InterPro" id="IPR001719">
    <property type="entry name" value="AP_endonuc_2"/>
</dbReference>
<dbReference type="EC" id="3.1.21.2" evidence="9"/>
<keyword evidence="3" id="KW-0479">Metal-binding</keyword>
<dbReference type="Gene3D" id="3.20.20.150">
    <property type="entry name" value="Divalent-metal-dependent TIM barrel enzymes"/>
    <property type="match status" value="1"/>
</dbReference>
<dbReference type="PANTHER" id="PTHR21445:SF0">
    <property type="entry name" value="APURINIC-APYRIMIDINIC ENDONUCLEASE"/>
    <property type="match status" value="1"/>
</dbReference>
<feature type="domain" description="Xylose isomerase-like TIM barrel" evidence="8">
    <location>
        <begin position="25"/>
        <end position="280"/>
    </location>
</feature>
<organism evidence="9">
    <name type="scientific">hydrocarbon metagenome</name>
    <dbReference type="NCBI Taxonomy" id="938273"/>
    <lineage>
        <taxon>unclassified sequences</taxon>
        <taxon>metagenomes</taxon>
        <taxon>ecological metagenomes</taxon>
    </lineage>
</organism>
<dbReference type="NCBIfam" id="TIGR00587">
    <property type="entry name" value="nfo"/>
    <property type="match status" value="1"/>
</dbReference>
<dbReference type="EMBL" id="LNQE01001844">
    <property type="protein sequence ID" value="KUG04640.1"/>
    <property type="molecule type" value="Genomic_DNA"/>
</dbReference>
<dbReference type="SMART" id="SM00518">
    <property type="entry name" value="AP2Ec"/>
    <property type="match status" value="1"/>
</dbReference>
<dbReference type="GO" id="GO:0006284">
    <property type="term" value="P:base-excision repair"/>
    <property type="evidence" value="ECO:0007669"/>
    <property type="project" value="TreeGrafter"/>
</dbReference>
<evidence type="ECO:0000256" key="2">
    <source>
        <dbReference type="ARBA" id="ARBA00005340"/>
    </source>
</evidence>
<dbReference type="InterPro" id="IPR013022">
    <property type="entry name" value="Xyl_isomerase-like_TIM-brl"/>
</dbReference>
<keyword evidence="7" id="KW-0234">DNA repair</keyword>
<evidence type="ECO:0000256" key="5">
    <source>
        <dbReference type="ARBA" id="ARBA00022801"/>
    </source>
</evidence>
<dbReference type="GO" id="GO:0008833">
    <property type="term" value="F:deoxyribonuclease IV (phage-T4-induced) activity"/>
    <property type="evidence" value="ECO:0007669"/>
    <property type="project" value="UniProtKB-EC"/>
</dbReference>
<keyword evidence="9" id="KW-0540">Nuclease</keyword>
<keyword evidence="9" id="KW-0255">Endonuclease</keyword>
<evidence type="ECO:0000256" key="3">
    <source>
        <dbReference type="ARBA" id="ARBA00022723"/>
    </source>
</evidence>
<dbReference type="GO" id="GO:0003677">
    <property type="term" value="F:DNA binding"/>
    <property type="evidence" value="ECO:0007669"/>
    <property type="project" value="InterPro"/>
</dbReference>
<reference evidence="9" key="1">
    <citation type="journal article" date="2015" name="Proc. Natl. Acad. Sci. U.S.A.">
        <title>Networks of energetic and metabolic interactions define dynamics in microbial communities.</title>
        <authorList>
            <person name="Embree M."/>
            <person name="Liu J.K."/>
            <person name="Al-Bassam M.M."/>
            <person name="Zengler K."/>
        </authorList>
    </citation>
    <scope>NUCLEOTIDE SEQUENCE</scope>
</reference>
<comment type="cofactor">
    <cofactor evidence="1">
        <name>Zn(2+)</name>
        <dbReference type="ChEBI" id="CHEBI:29105"/>
    </cofactor>
</comment>
<keyword evidence="6" id="KW-0862">Zinc</keyword>
<name>A0A0W8E7N7_9ZZZZ</name>
<keyword evidence="4" id="KW-0227">DNA damage</keyword>
<evidence type="ECO:0000259" key="8">
    <source>
        <dbReference type="Pfam" id="PF01261"/>
    </source>
</evidence>
<dbReference type="Pfam" id="PF01261">
    <property type="entry name" value="AP_endonuc_2"/>
    <property type="match status" value="1"/>
</dbReference>
<proteinExistence type="inferred from homology"/>
<dbReference type="CDD" id="cd00019">
    <property type="entry name" value="AP2Ec"/>
    <property type="match status" value="1"/>
</dbReference>
<dbReference type="FunFam" id="3.20.20.150:FF:000001">
    <property type="entry name" value="Probable endonuclease 4"/>
    <property type="match status" value="1"/>
</dbReference>
<dbReference type="PROSITE" id="PS00731">
    <property type="entry name" value="AP_NUCLEASE_F2_3"/>
    <property type="match status" value="1"/>
</dbReference>
<protein>
    <submittedName>
        <fullName evidence="9">Endonuclease iv</fullName>
        <ecNumber evidence="9">3.1.21.2</ecNumber>
    </submittedName>
</protein>
<dbReference type="PROSITE" id="PS00730">
    <property type="entry name" value="AP_NUCLEASE_F2_2"/>
    <property type="match status" value="1"/>
</dbReference>
<dbReference type="GO" id="GO:0003906">
    <property type="term" value="F:DNA-(apurinic or apyrimidinic site) endonuclease activity"/>
    <property type="evidence" value="ECO:0007669"/>
    <property type="project" value="TreeGrafter"/>
</dbReference>
<dbReference type="GO" id="GO:0008081">
    <property type="term" value="F:phosphoric diester hydrolase activity"/>
    <property type="evidence" value="ECO:0007669"/>
    <property type="project" value="TreeGrafter"/>
</dbReference>
<dbReference type="PANTHER" id="PTHR21445">
    <property type="entry name" value="ENDONUCLEASE IV ENDODEOXYRIBONUCLEASE IV"/>
    <property type="match status" value="1"/>
</dbReference>
<dbReference type="AlphaFoldDB" id="A0A0W8E7N7"/>
<comment type="caution">
    <text evidence="9">The sequence shown here is derived from an EMBL/GenBank/DDBJ whole genome shotgun (WGS) entry which is preliminary data.</text>
</comment>
<sequence length="287" mass="32184">MRKIEKRPRIGAHLSIGRGLDKTADEAVDRGLETLQIFLRNPRGRGARQFSTRETDHFIEKLGDNNITPLAVHIPYICNPAAVKEDLYQFAWETIQHDLQRCSLVRADFLVLHPGSFTTSSLEAGIERTAALLKRVLSEYQGDTMILLETMAGQGTEIGSNFDELFSILELVDRYDKMGICLDTCHLLAAGYDCSSDRGIDHILEQAAGSFGIDKIRLIHANDSNTPLASRKDRHSHIGQGFIGSEGFARMMQNQLLRGIPFIVETPEEGLQEDIDNLKKLREQITH</sequence>
<accession>A0A0W8E7N7</accession>